<proteinExistence type="predicted"/>
<feature type="domain" description="Lantibiotic dehydratase N-terminal" evidence="1">
    <location>
        <begin position="146"/>
        <end position="621"/>
    </location>
</feature>
<dbReference type="Pfam" id="PF04738">
    <property type="entry name" value="Lant_dehydr_N"/>
    <property type="match status" value="1"/>
</dbReference>
<dbReference type="RefSeq" id="WP_220564352.1">
    <property type="nucleotide sequence ID" value="NZ_CP074133.1"/>
</dbReference>
<gene>
    <name evidence="2" type="ORF">KGD84_01595</name>
</gene>
<dbReference type="EMBL" id="CP074133">
    <property type="protein sequence ID" value="QUX23125.1"/>
    <property type="molecule type" value="Genomic_DNA"/>
</dbReference>
<evidence type="ECO:0000313" key="3">
    <source>
        <dbReference type="Proteomes" id="UP000676079"/>
    </source>
</evidence>
<accession>A0ABX8BN42</accession>
<sequence>MSTPGPADRFEHVEGPYLVSRVNLYPYRPLRSARADLERDLLRTLADEEAHRERIRDHLLEALHLLAPTLEEEADRRTALAVKRDVFNRRPPRAPLVGDPLTWRIGALGEWTDSWERTRAATAALDDAHPAALAEERAELAAWARDPATDRSTALSSPDLHRAVAARAAAPADRAPDKRMRKAEPALVRYHSRSTVKVSPYSLYTGVHFDDLEHPSSPTRDGEPLRSTTVAGLRRLLVRQAARALAADPEARPELEWVLTGGARREGDRLLVRRRRWAPPSPGARAEAFGEEEVRLPLAGAWGALLSSLERRAARPVVLRVLGEGLAADLGRPPEALRDVLAKLIDAGVLVPWAPAAEQDPEYDRRWHDLVRRLPGRAAARMEEAFDATEEVLKGFAEADGAERARSVTRLSRLWSAAVTPPGADPAPPEAASSPLVEDCHVSRGAPVPRAWSREWTADLRRIMPLLFALDDQRMLSGALESVFVSRYGAGGRCDDLDGFAVHARAAFPLTQRLMAGDLDGVPDPGDGLRRLVAARRRAVDHLAELARSTGEEVAVDPSVVAEIAGLLPEREFTARRSLAVFGQPDGGRLVLNHLYGGRARYFSRFLSALPARARDRVAEHVRRSGPPGTPTVHMRSALGFNANLAPPLAGEELALRDEPVLLPGPATADLALVHTPDGLRLVRRGGAGAGAADAADREIDPLYTGFLVPHALPYDEMLVAMVADSPFFSFGDTVMDLHARWEEDGFAGAVPRVRAGSVTLFRRRWALETAELAARPGESAAELHRRVNTMRMARGIPDQVFARPLQGSRLGPLERAMAPKPQHMDFLSRLHTATAAKRLDHLGPLLLVEEMSPDPADAGLSGPRGRHATEVFLELAVVPAATEAADPPGEVRLVP</sequence>
<evidence type="ECO:0000313" key="2">
    <source>
        <dbReference type="EMBL" id="QUX23125.1"/>
    </source>
</evidence>
<dbReference type="InterPro" id="IPR006827">
    <property type="entry name" value="Lant_deHydtase_N"/>
</dbReference>
<protein>
    <submittedName>
        <fullName evidence="2">Lantibiotic dehydratase</fullName>
    </submittedName>
</protein>
<evidence type="ECO:0000259" key="1">
    <source>
        <dbReference type="Pfam" id="PF04738"/>
    </source>
</evidence>
<reference evidence="2 3" key="1">
    <citation type="submission" date="2021-05" db="EMBL/GenBank/DDBJ databases">
        <title>Direct Submission.</title>
        <authorList>
            <person name="Li K."/>
            <person name="Gao J."/>
        </authorList>
    </citation>
    <scope>NUCLEOTIDE SEQUENCE [LARGE SCALE GENOMIC DNA]</scope>
    <source>
        <strain evidence="2 3">Mg02</strain>
    </source>
</reference>
<keyword evidence="3" id="KW-1185">Reference proteome</keyword>
<organism evidence="2 3">
    <name type="scientific">Nocardiopsis changdeensis</name>
    <dbReference type="NCBI Taxonomy" id="2831969"/>
    <lineage>
        <taxon>Bacteria</taxon>
        <taxon>Bacillati</taxon>
        <taxon>Actinomycetota</taxon>
        <taxon>Actinomycetes</taxon>
        <taxon>Streptosporangiales</taxon>
        <taxon>Nocardiopsidaceae</taxon>
        <taxon>Nocardiopsis</taxon>
    </lineage>
</organism>
<dbReference type="Proteomes" id="UP000676079">
    <property type="component" value="Chromosome"/>
</dbReference>
<name>A0ABX8BN42_9ACTN</name>